<evidence type="ECO:0000256" key="1">
    <source>
        <dbReference type="ARBA" id="ARBA00022527"/>
    </source>
</evidence>
<reference evidence="5" key="1">
    <citation type="journal article" date="2019" name="Int. J. Syst. Evol. Microbiol.">
        <title>The Global Catalogue of Microorganisms (GCM) 10K type strain sequencing project: providing services to taxonomists for standard genome sequencing and annotation.</title>
        <authorList>
            <consortium name="The Broad Institute Genomics Platform"/>
            <consortium name="The Broad Institute Genome Sequencing Center for Infectious Disease"/>
            <person name="Wu L."/>
            <person name="Ma J."/>
        </authorList>
    </citation>
    <scope>NUCLEOTIDE SEQUENCE [LARGE SCALE GENOMIC DNA]</scope>
    <source>
        <strain evidence="5">JCM 16702</strain>
    </source>
</reference>
<dbReference type="PANTHER" id="PTHR35526:SF3">
    <property type="entry name" value="ANTI-SIGMA-F FACTOR RSBW"/>
    <property type="match status" value="1"/>
</dbReference>
<dbReference type="InterPro" id="IPR003594">
    <property type="entry name" value="HATPase_dom"/>
</dbReference>
<dbReference type="PANTHER" id="PTHR35526">
    <property type="entry name" value="ANTI-SIGMA-F FACTOR RSBW-RELATED"/>
    <property type="match status" value="1"/>
</dbReference>
<dbReference type="Proteomes" id="UP001500683">
    <property type="component" value="Unassembled WGS sequence"/>
</dbReference>
<protein>
    <recommendedName>
        <fullName evidence="3">Histidine kinase/HSP90-like ATPase domain-containing protein</fullName>
    </recommendedName>
</protein>
<keyword evidence="1" id="KW-0808">Transferase</keyword>
<dbReference type="InterPro" id="IPR036890">
    <property type="entry name" value="HATPase_C_sf"/>
</dbReference>
<keyword evidence="1" id="KW-0723">Serine/threonine-protein kinase</keyword>
<feature type="domain" description="Histidine kinase/HSP90-like ATPase" evidence="3">
    <location>
        <begin position="48"/>
        <end position="154"/>
    </location>
</feature>
<sequence length="159" mass="17459">MDPRPVDPQPMDPRPVDPRPVDARPAAGPANPPAATAMTETTLRAAPQTEAVEYARRLATRTMRTWALMDREELVTAIVAELVANAVRHAGTALELRLLRDENRVRVEVRDRATQMPRLTVPGPLDESHRGLFIVDRFATAWGADPVSGGKVVWAEVAI</sequence>
<evidence type="ECO:0000256" key="2">
    <source>
        <dbReference type="SAM" id="MobiDB-lite"/>
    </source>
</evidence>
<accession>A0ABP7W4J6</accession>
<keyword evidence="5" id="KW-1185">Reference proteome</keyword>
<gene>
    <name evidence="4" type="ORF">GCM10022214_44510</name>
</gene>
<feature type="compositionally biased region" description="Pro residues" evidence="2">
    <location>
        <begin position="1"/>
        <end position="13"/>
    </location>
</feature>
<evidence type="ECO:0000259" key="3">
    <source>
        <dbReference type="Pfam" id="PF13581"/>
    </source>
</evidence>
<organism evidence="4 5">
    <name type="scientific">Actinomadura miaoliensis</name>
    <dbReference type="NCBI Taxonomy" id="430685"/>
    <lineage>
        <taxon>Bacteria</taxon>
        <taxon>Bacillati</taxon>
        <taxon>Actinomycetota</taxon>
        <taxon>Actinomycetes</taxon>
        <taxon>Streptosporangiales</taxon>
        <taxon>Thermomonosporaceae</taxon>
        <taxon>Actinomadura</taxon>
    </lineage>
</organism>
<dbReference type="Gene3D" id="3.30.565.10">
    <property type="entry name" value="Histidine kinase-like ATPase, C-terminal domain"/>
    <property type="match status" value="1"/>
</dbReference>
<dbReference type="EMBL" id="BAAAZG010000029">
    <property type="protein sequence ID" value="GAA4080943.1"/>
    <property type="molecule type" value="Genomic_DNA"/>
</dbReference>
<evidence type="ECO:0000313" key="5">
    <source>
        <dbReference type="Proteomes" id="UP001500683"/>
    </source>
</evidence>
<name>A0ABP7W4J6_9ACTN</name>
<dbReference type="Pfam" id="PF13581">
    <property type="entry name" value="HATPase_c_2"/>
    <property type="match status" value="1"/>
</dbReference>
<dbReference type="InterPro" id="IPR050267">
    <property type="entry name" value="Anti-sigma-factor_SerPK"/>
</dbReference>
<proteinExistence type="predicted"/>
<evidence type="ECO:0000313" key="4">
    <source>
        <dbReference type="EMBL" id="GAA4080943.1"/>
    </source>
</evidence>
<keyword evidence="1" id="KW-0418">Kinase</keyword>
<dbReference type="SUPFAM" id="SSF55874">
    <property type="entry name" value="ATPase domain of HSP90 chaperone/DNA topoisomerase II/histidine kinase"/>
    <property type="match status" value="1"/>
</dbReference>
<feature type="compositionally biased region" description="Low complexity" evidence="2">
    <location>
        <begin position="23"/>
        <end position="35"/>
    </location>
</feature>
<dbReference type="CDD" id="cd16936">
    <property type="entry name" value="HATPase_RsbW-like"/>
    <property type="match status" value="1"/>
</dbReference>
<feature type="region of interest" description="Disordered" evidence="2">
    <location>
        <begin position="1"/>
        <end position="35"/>
    </location>
</feature>
<comment type="caution">
    <text evidence="4">The sequence shown here is derived from an EMBL/GenBank/DDBJ whole genome shotgun (WGS) entry which is preliminary data.</text>
</comment>